<dbReference type="EMBL" id="DUZY01000004">
    <property type="protein sequence ID" value="DAD35271.1"/>
    <property type="molecule type" value="Genomic_DNA"/>
</dbReference>
<dbReference type="AlphaFoldDB" id="A0A822YUN0"/>
<name>A0A822YUN0_NELNU</name>
<dbReference type="Proteomes" id="UP000607653">
    <property type="component" value="Unassembled WGS sequence"/>
</dbReference>
<evidence type="ECO:0000313" key="3">
    <source>
        <dbReference type="Proteomes" id="UP000607653"/>
    </source>
</evidence>
<reference evidence="2 3" key="1">
    <citation type="journal article" date="2020" name="Mol. Biol. Evol.">
        <title>Distinct Expression and Methylation Patterns for Genes with Different Fates following a Single Whole-Genome Duplication in Flowering Plants.</title>
        <authorList>
            <person name="Shi T."/>
            <person name="Rahmani R.S."/>
            <person name="Gugger P.F."/>
            <person name="Wang M."/>
            <person name="Li H."/>
            <person name="Zhang Y."/>
            <person name="Li Z."/>
            <person name="Wang Q."/>
            <person name="Van de Peer Y."/>
            <person name="Marchal K."/>
            <person name="Chen J."/>
        </authorList>
    </citation>
    <scope>NUCLEOTIDE SEQUENCE [LARGE SCALE GENOMIC DNA]</scope>
    <source>
        <tissue evidence="2">Leaf</tissue>
    </source>
</reference>
<feature type="chain" id="PRO_5032773575" evidence="1">
    <location>
        <begin position="27"/>
        <end position="94"/>
    </location>
</feature>
<feature type="signal peptide" evidence="1">
    <location>
        <begin position="1"/>
        <end position="26"/>
    </location>
</feature>
<keyword evidence="1" id="KW-0732">Signal</keyword>
<comment type="caution">
    <text evidence="2">The sequence shown here is derived from an EMBL/GenBank/DDBJ whole genome shotgun (WGS) entry which is preliminary data.</text>
</comment>
<organism evidence="2 3">
    <name type="scientific">Nelumbo nucifera</name>
    <name type="common">Sacred lotus</name>
    <dbReference type="NCBI Taxonomy" id="4432"/>
    <lineage>
        <taxon>Eukaryota</taxon>
        <taxon>Viridiplantae</taxon>
        <taxon>Streptophyta</taxon>
        <taxon>Embryophyta</taxon>
        <taxon>Tracheophyta</taxon>
        <taxon>Spermatophyta</taxon>
        <taxon>Magnoliopsida</taxon>
        <taxon>Proteales</taxon>
        <taxon>Nelumbonaceae</taxon>
        <taxon>Nelumbo</taxon>
    </lineage>
</organism>
<gene>
    <name evidence="2" type="ORF">HUJ06_005911</name>
</gene>
<proteinExistence type="predicted"/>
<evidence type="ECO:0000313" key="2">
    <source>
        <dbReference type="EMBL" id="DAD35271.1"/>
    </source>
</evidence>
<protein>
    <submittedName>
        <fullName evidence="2">Uncharacterized protein</fullName>
    </submittedName>
</protein>
<accession>A0A822YUN0</accession>
<keyword evidence="3" id="KW-1185">Reference proteome</keyword>
<evidence type="ECO:0000256" key="1">
    <source>
        <dbReference type="SAM" id="SignalP"/>
    </source>
</evidence>
<sequence>MARLFCGFFFVLLALSVSSMVPSSDAKICQVVQSGYGCDFAKCRLWCFQVYNGKATCSAGSGFNPYGLHCVWIKITTGPSRSRFICLIIPFFKP</sequence>